<name>A0A370H7F4_9NOCA</name>
<sequence length="175" mass="18893">MYAQRKTVACSTMATPLAYTAQYTHPADAVRAAFADEQYWKDRIEEVGGPGARLDSFQASIDQEQVHVEMVQSIPASELPSAITSVRPGDLIIPRTESYAGFSGTFTAQVQDAPAQVRGTVTLSAEGETSRAVIQGSVEVGIPLFGKKIEAVVAEKLLELLASETEFTNTWIANR</sequence>
<accession>A0A370H7F4</accession>
<proteinExistence type="predicted"/>
<evidence type="ECO:0000313" key="1">
    <source>
        <dbReference type="EMBL" id="RDI52051.1"/>
    </source>
</evidence>
<dbReference type="EMBL" id="QQAZ01000004">
    <property type="protein sequence ID" value="RDI52051.1"/>
    <property type="molecule type" value="Genomic_DNA"/>
</dbReference>
<dbReference type="InterPro" id="IPR019639">
    <property type="entry name" value="DUF2505"/>
</dbReference>
<organism evidence="1 2">
    <name type="scientific">Nocardia mexicana</name>
    <dbReference type="NCBI Taxonomy" id="279262"/>
    <lineage>
        <taxon>Bacteria</taxon>
        <taxon>Bacillati</taxon>
        <taxon>Actinomycetota</taxon>
        <taxon>Actinomycetes</taxon>
        <taxon>Mycobacteriales</taxon>
        <taxon>Nocardiaceae</taxon>
        <taxon>Nocardia</taxon>
    </lineage>
</organism>
<dbReference type="STRING" id="1210089.GCA_001613165_05035"/>
<keyword evidence="2" id="KW-1185">Reference proteome</keyword>
<dbReference type="Proteomes" id="UP000255355">
    <property type="component" value="Unassembled WGS sequence"/>
</dbReference>
<comment type="caution">
    <text evidence="1">The sequence shown here is derived from an EMBL/GenBank/DDBJ whole genome shotgun (WGS) entry which is preliminary data.</text>
</comment>
<reference evidence="1 2" key="1">
    <citation type="submission" date="2018-07" db="EMBL/GenBank/DDBJ databases">
        <title>Genomic Encyclopedia of Type Strains, Phase IV (KMG-IV): sequencing the most valuable type-strain genomes for metagenomic binning, comparative biology and taxonomic classification.</title>
        <authorList>
            <person name="Goeker M."/>
        </authorList>
    </citation>
    <scope>NUCLEOTIDE SEQUENCE [LARGE SCALE GENOMIC DNA]</scope>
    <source>
        <strain evidence="1 2">DSM 44952</strain>
    </source>
</reference>
<dbReference type="AlphaFoldDB" id="A0A370H7F4"/>
<protein>
    <submittedName>
        <fullName evidence="1">Uncharacterized protein DUF2505</fullName>
    </submittedName>
</protein>
<dbReference type="Pfam" id="PF10698">
    <property type="entry name" value="DUF2505"/>
    <property type="match status" value="1"/>
</dbReference>
<gene>
    <name evidence="1" type="ORF">DFR68_104539</name>
</gene>
<evidence type="ECO:0000313" key="2">
    <source>
        <dbReference type="Proteomes" id="UP000255355"/>
    </source>
</evidence>